<sequence length="308" mass="33761">MAEGQASGKMHADELDIDVALVRRLLAAQFPRWASLPLERVRSAGTNNAIYRMGPDMYVRLPRIVGATGQMDNEHRWLPRLAPQLPLAIPVPLALGEPGEGYPWRWSVYRWLEGENATDQPITDELQAARAMAEFISALQRIDTQGWPPPEPPRSGRGGPLAPCDETVRACIADVSGMLDAGELGAAWEQALRASQWAGPPIWTHGDLLPGNLLVQDGRISAIIDFEGLGVGDPACDLVVAWTILSARSRDIFRAALAVDDATWERGRGWALSIGLIALPYYQTTNPVFAATARHMIDEVLIDHRLAR</sequence>
<keyword evidence="4" id="KW-1185">Reference proteome</keyword>
<dbReference type="CDD" id="cd05155">
    <property type="entry name" value="APH_ChoK_like_1"/>
    <property type="match status" value="1"/>
</dbReference>
<dbReference type="PANTHER" id="PTHR21310:SF42">
    <property type="entry name" value="BIFUNCTIONAL AAC_APH"/>
    <property type="match status" value="1"/>
</dbReference>
<dbReference type="RefSeq" id="WP_338257652.1">
    <property type="nucleotide sequence ID" value="NZ_BSRI01000002.1"/>
</dbReference>
<dbReference type="Proteomes" id="UP001344906">
    <property type="component" value="Unassembled WGS sequence"/>
</dbReference>
<dbReference type="EMBL" id="BSRI01000002">
    <property type="protein sequence ID" value="GLV60551.1"/>
    <property type="molecule type" value="Genomic_DNA"/>
</dbReference>
<dbReference type="Gene3D" id="3.90.1200.10">
    <property type="match status" value="1"/>
</dbReference>
<dbReference type="InterPro" id="IPR002575">
    <property type="entry name" value="Aminoglycoside_PTrfase"/>
</dbReference>
<evidence type="ECO:0000256" key="1">
    <source>
        <dbReference type="SAM" id="MobiDB-lite"/>
    </source>
</evidence>
<feature type="region of interest" description="Disordered" evidence="1">
    <location>
        <begin position="143"/>
        <end position="162"/>
    </location>
</feature>
<protein>
    <submittedName>
        <fullName evidence="3">Phosphotransferase</fullName>
    </submittedName>
</protein>
<gene>
    <name evidence="3" type="ORF">KDH_73700</name>
</gene>
<reference evidence="3 4" key="1">
    <citation type="submission" date="2023-02" db="EMBL/GenBank/DDBJ databases">
        <title>Dictyobacter halimunensis sp. nov., a new member of the class Ktedonobacteria from forest soil in a geothermal area.</title>
        <authorList>
            <person name="Rachmania M.K."/>
            <person name="Ningsih F."/>
            <person name="Sakai Y."/>
            <person name="Yabe S."/>
            <person name="Yokota A."/>
            <person name="Sjamsuridzal W."/>
        </authorList>
    </citation>
    <scope>NUCLEOTIDE SEQUENCE [LARGE SCALE GENOMIC DNA]</scope>
    <source>
        <strain evidence="3 4">S3.2.2.5</strain>
    </source>
</reference>
<name>A0ABQ6G1Z8_9CHLR</name>
<organism evidence="3 4">
    <name type="scientific">Dictyobacter halimunensis</name>
    <dbReference type="NCBI Taxonomy" id="3026934"/>
    <lineage>
        <taxon>Bacteria</taxon>
        <taxon>Bacillati</taxon>
        <taxon>Chloroflexota</taxon>
        <taxon>Ktedonobacteria</taxon>
        <taxon>Ktedonobacterales</taxon>
        <taxon>Dictyobacteraceae</taxon>
        <taxon>Dictyobacter</taxon>
    </lineage>
</organism>
<accession>A0ABQ6G1Z8</accession>
<evidence type="ECO:0000313" key="3">
    <source>
        <dbReference type="EMBL" id="GLV60551.1"/>
    </source>
</evidence>
<feature type="domain" description="Aminoglycoside phosphotransferase" evidence="2">
    <location>
        <begin position="43"/>
        <end position="270"/>
    </location>
</feature>
<dbReference type="InterPro" id="IPR051678">
    <property type="entry name" value="AGP_Transferase"/>
</dbReference>
<proteinExistence type="predicted"/>
<dbReference type="InterPro" id="IPR011009">
    <property type="entry name" value="Kinase-like_dom_sf"/>
</dbReference>
<comment type="caution">
    <text evidence="3">The sequence shown here is derived from an EMBL/GenBank/DDBJ whole genome shotgun (WGS) entry which is preliminary data.</text>
</comment>
<evidence type="ECO:0000313" key="4">
    <source>
        <dbReference type="Proteomes" id="UP001344906"/>
    </source>
</evidence>
<dbReference type="SUPFAM" id="SSF56112">
    <property type="entry name" value="Protein kinase-like (PK-like)"/>
    <property type="match status" value="1"/>
</dbReference>
<dbReference type="Gene3D" id="3.30.200.20">
    <property type="entry name" value="Phosphorylase Kinase, domain 1"/>
    <property type="match status" value="1"/>
</dbReference>
<evidence type="ECO:0000259" key="2">
    <source>
        <dbReference type="Pfam" id="PF01636"/>
    </source>
</evidence>
<dbReference type="Pfam" id="PF01636">
    <property type="entry name" value="APH"/>
    <property type="match status" value="1"/>
</dbReference>
<dbReference type="PANTHER" id="PTHR21310">
    <property type="entry name" value="AMINOGLYCOSIDE PHOSPHOTRANSFERASE-RELATED-RELATED"/>
    <property type="match status" value="1"/>
</dbReference>